<protein>
    <submittedName>
        <fullName evidence="2">Uncharacterized protein</fullName>
    </submittedName>
</protein>
<sequence length="72" mass="8476">MFAPFGVTIQMASFNTSNFNCFISPAHNLILFLISYCQSLLYSTYQQKKEFHSIEVEHFFKEVIAFHKYQAK</sequence>
<accession>A0A914LLZ9</accession>
<dbReference type="Proteomes" id="UP000887563">
    <property type="component" value="Unplaced"/>
</dbReference>
<name>A0A914LLZ9_MELIC</name>
<proteinExistence type="predicted"/>
<reference evidence="2" key="1">
    <citation type="submission" date="2022-11" db="UniProtKB">
        <authorList>
            <consortium name="WormBaseParasite"/>
        </authorList>
    </citation>
    <scope>IDENTIFICATION</scope>
</reference>
<keyword evidence="1" id="KW-1185">Reference proteome</keyword>
<organism evidence="1 2">
    <name type="scientific">Meloidogyne incognita</name>
    <name type="common">Southern root-knot nematode worm</name>
    <name type="synonym">Oxyuris incognita</name>
    <dbReference type="NCBI Taxonomy" id="6306"/>
    <lineage>
        <taxon>Eukaryota</taxon>
        <taxon>Metazoa</taxon>
        <taxon>Ecdysozoa</taxon>
        <taxon>Nematoda</taxon>
        <taxon>Chromadorea</taxon>
        <taxon>Rhabditida</taxon>
        <taxon>Tylenchina</taxon>
        <taxon>Tylenchomorpha</taxon>
        <taxon>Tylenchoidea</taxon>
        <taxon>Meloidogynidae</taxon>
        <taxon>Meloidogyninae</taxon>
        <taxon>Meloidogyne</taxon>
        <taxon>Meloidogyne incognita group</taxon>
    </lineage>
</organism>
<evidence type="ECO:0000313" key="1">
    <source>
        <dbReference type="Proteomes" id="UP000887563"/>
    </source>
</evidence>
<dbReference type="WBParaSite" id="Minc3s00610g15085">
    <property type="protein sequence ID" value="Minc3s00610g15085"/>
    <property type="gene ID" value="Minc3s00610g15085"/>
</dbReference>
<evidence type="ECO:0000313" key="2">
    <source>
        <dbReference type="WBParaSite" id="Minc3s00610g15085"/>
    </source>
</evidence>
<dbReference type="AlphaFoldDB" id="A0A914LLZ9"/>